<protein>
    <submittedName>
        <fullName evidence="7">Trehalose/maltose transport inner membrane protein</fullName>
    </submittedName>
</protein>
<dbReference type="AlphaFoldDB" id="I7KVS3"/>
<evidence type="ECO:0000259" key="6">
    <source>
        <dbReference type="PROSITE" id="PS50928"/>
    </source>
</evidence>
<dbReference type="CDD" id="cd06261">
    <property type="entry name" value="TM_PBP2"/>
    <property type="match status" value="1"/>
</dbReference>
<evidence type="ECO:0000256" key="4">
    <source>
        <dbReference type="ARBA" id="ARBA00023136"/>
    </source>
</evidence>
<evidence type="ECO:0000313" key="7">
    <source>
        <dbReference type="EMBL" id="CCJ34164.1"/>
    </source>
</evidence>
<feature type="domain" description="ABC transmembrane type-1" evidence="6">
    <location>
        <begin position="63"/>
        <end position="271"/>
    </location>
</feature>
<keyword evidence="8" id="KW-1185">Reference proteome</keyword>
<dbReference type="RefSeq" id="WP_008909420.1">
    <property type="nucleotide sequence ID" value="NZ_CAKP01000110.1"/>
</dbReference>
<dbReference type="GO" id="GO:0005886">
    <property type="term" value="C:plasma membrane"/>
    <property type="evidence" value="ECO:0007669"/>
    <property type="project" value="UniProtKB-SubCell"/>
</dbReference>
<feature type="transmembrane region" description="Helical" evidence="5">
    <location>
        <begin position="62"/>
        <end position="88"/>
    </location>
</feature>
<name>I7KVS3_9CLOT</name>
<feature type="transmembrane region" description="Helical" evidence="5">
    <location>
        <begin position="100"/>
        <end position="121"/>
    </location>
</feature>
<dbReference type="GO" id="GO:0055085">
    <property type="term" value="P:transmembrane transport"/>
    <property type="evidence" value="ECO:0007669"/>
    <property type="project" value="InterPro"/>
</dbReference>
<feature type="transmembrane region" description="Helical" evidence="5">
    <location>
        <begin position="151"/>
        <end position="174"/>
    </location>
</feature>
<dbReference type="Proteomes" id="UP000007652">
    <property type="component" value="Unassembled WGS sequence"/>
</dbReference>
<evidence type="ECO:0000256" key="1">
    <source>
        <dbReference type="ARBA" id="ARBA00004141"/>
    </source>
</evidence>
<dbReference type="PROSITE" id="PS50928">
    <property type="entry name" value="ABC_TM1"/>
    <property type="match status" value="1"/>
</dbReference>
<dbReference type="EMBL" id="CAKP01000110">
    <property type="protein sequence ID" value="CCJ34164.1"/>
    <property type="molecule type" value="Genomic_DNA"/>
</dbReference>
<dbReference type="OrthoDB" id="9787541at2"/>
<dbReference type="Gene3D" id="1.10.3720.10">
    <property type="entry name" value="MetI-like"/>
    <property type="match status" value="1"/>
</dbReference>
<gene>
    <name evidence="7" type="ORF">CAAU_2080</name>
</gene>
<keyword evidence="2 5" id="KW-0812">Transmembrane</keyword>
<dbReference type="eggNOG" id="COG1175">
    <property type="taxonomic scope" value="Bacteria"/>
</dbReference>
<keyword evidence="5" id="KW-0813">Transport</keyword>
<comment type="similarity">
    <text evidence="5">Belongs to the binding-protein-dependent transport system permease family.</text>
</comment>
<feature type="transmembrane region" description="Helical" evidence="5">
    <location>
        <begin position="252"/>
        <end position="272"/>
    </location>
</feature>
<dbReference type="InterPro" id="IPR000515">
    <property type="entry name" value="MetI-like"/>
</dbReference>
<organism evidence="7 8">
    <name type="scientific">Caloramator australicus RC3</name>
    <dbReference type="NCBI Taxonomy" id="857293"/>
    <lineage>
        <taxon>Bacteria</taxon>
        <taxon>Bacillati</taxon>
        <taxon>Bacillota</taxon>
        <taxon>Clostridia</taxon>
        <taxon>Eubacteriales</taxon>
        <taxon>Clostridiaceae</taxon>
        <taxon>Caloramator</taxon>
    </lineage>
</organism>
<dbReference type="InterPro" id="IPR035906">
    <property type="entry name" value="MetI-like_sf"/>
</dbReference>
<dbReference type="PANTHER" id="PTHR43759">
    <property type="entry name" value="TREHALOSE TRANSPORT SYSTEM PERMEASE PROTEIN SUGA"/>
    <property type="match status" value="1"/>
</dbReference>
<evidence type="ECO:0000256" key="3">
    <source>
        <dbReference type="ARBA" id="ARBA00022989"/>
    </source>
</evidence>
<reference evidence="7 8" key="1">
    <citation type="journal article" date="2011" name="J. Bacteriol.">
        <title>Draft genome sequence of Caloramator australicus strain RC3T, a thermoanaerobe from the Great Artesian Basin of Australia.</title>
        <authorList>
            <person name="Ogg C.D."/>
            <person name="Patel B.K.C."/>
        </authorList>
    </citation>
    <scope>NUCLEOTIDE SEQUENCE [LARGE SCALE GENOMIC DNA]</scope>
    <source>
        <strain evidence="7 8">RC3</strain>
    </source>
</reference>
<accession>I7KVS3</accession>
<keyword evidence="3 5" id="KW-1133">Transmembrane helix</keyword>
<comment type="subcellular location">
    <subcellularLocation>
        <location evidence="5">Cell membrane</location>
        <topology evidence="5">Multi-pass membrane protein</topology>
    </subcellularLocation>
    <subcellularLocation>
        <location evidence="1">Membrane</location>
        <topology evidence="1">Multi-pass membrane protein</topology>
    </subcellularLocation>
</comment>
<feature type="transmembrane region" description="Helical" evidence="5">
    <location>
        <begin position="195"/>
        <end position="217"/>
    </location>
</feature>
<evidence type="ECO:0000256" key="2">
    <source>
        <dbReference type="ARBA" id="ARBA00022692"/>
    </source>
</evidence>
<evidence type="ECO:0000256" key="5">
    <source>
        <dbReference type="RuleBase" id="RU363032"/>
    </source>
</evidence>
<keyword evidence="4 5" id="KW-0472">Membrane</keyword>
<feature type="transmembrane region" description="Helical" evidence="5">
    <location>
        <begin position="7"/>
        <end position="30"/>
    </location>
</feature>
<dbReference type="PANTHER" id="PTHR43759:SF1">
    <property type="entry name" value="GLUCOSE IMPORT SYSTEM PERMEASE PROTEIN GLCT"/>
    <property type="match status" value="1"/>
</dbReference>
<dbReference type="SUPFAM" id="SSF161098">
    <property type="entry name" value="MetI-like"/>
    <property type="match status" value="1"/>
</dbReference>
<evidence type="ECO:0000313" key="8">
    <source>
        <dbReference type="Proteomes" id="UP000007652"/>
    </source>
</evidence>
<comment type="caution">
    <text evidence="7">The sequence shown here is derived from an EMBL/GenBank/DDBJ whole genome shotgun (WGS) entry which is preliminary data.</text>
</comment>
<dbReference type="STRING" id="857293.CAAU_2080"/>
<proteinExistence type="inferred from homology"/>
<dbReference type="InterPro" id="IPR052730">
    <property type="entry name" value="Sugar_ABC_transporter"/>
</dbReference>
<dbReference type="Pfam" id="PF00528">
    <property type="entry name" value="BPD_transp_1"/>
    <property type="match status" value="1"/>
</dbReference>
<sequence>MKFIKKYYFELLLILPLALYILGFTIFPILKTILLSFQDKDTGALGFSTYQYLFAKKDFNMAIFNTIAVTLVGLTFQLVVGLFIAMALKYDFKGKGLVRSLVLLPMGVPTLVSGVTLLYIFGTQGYLNELLYRLGIITKPIAWTSGGIKNIFVIAFADSWKVLPVVVLLLLAGLESIPNDVYEASAIDGASKTQTFFYVTLPLLKPSITMTMILRAVDSFRIFELPKILAGRVTPFLATYAYDEYSYNNLNASAAASTILLLIIIIFMVLYFRFVDRGEGVKGAK</sequence>